<dbReference type="NCBIfam" id="TIGR02098">
    <property type="entry name" value="MJ0042_CXXC"/>
    <property type="match status" value="1"/>
</dbReference>
<keyword evidence="2" id="KW-0472">Membrane</keyword>
<evidence type="ECO:0000256" key="1">
    <source>
        <dbReference type="SAM" id="MobiDB-lite"/>
    </source>
</evidence>
<feature type="region of interest" description="Disordered" evidence="1">
    <location>
        <begin position="60"/>
        <end position="211"/>
    </location>
</feature>
<gene>
    <name evidence="4" type="ORF">IQ782_19605</name>
</gene>
<dbReference type="EMBL" id="JADFFK010000016">
    <property type="protein sequence ID" value="MBE9639065.1"/>
    <property type="molecule type" value="Genomic_DNA"/>
</dbReference>
<evidence type="ECO:0000259" key="3">
    <source>
        <dbReference type="Pfam" id="PF13717"/>
    </source>
</evidence>
<protein>
    <submittedName>
        <fullName evidence="4">Zinc-ribbon domain-containing protein</fullName>
    </submittedName>
</protein>
<organism evidence="4 5">
    <name type="scientific">Salipiger mangrovisoli</name>
    <dbReference type="NCBI Taxonomy" id="2865933"/>
    <lineage>
        <taxon>Bacteria</taxon>
        <taxon>Pseudomonadati</taxon>
        <taxon>Pseudomonadota</taxon>
        <taxon>Alphaproteobacteria</taxon>
        <taxon>Rhodobacterales</taxon>
        <taxon>Roseobacteraceae</taxon>
        <taxon>Salipiger</taxon>
    </lineage>
</organism>
<reference evidence="4 5" key="1">
    <citation type="journal article" date="2021" name="Int. J. Syst. Evol. Microbiol.">
        <title>Salipiger mangrovisoli sp. nov., isolated from mangrove soil and the proposal for the reclassification of Paraphaeobacter pallidus as Salipiger pallidus comb. nov.</title>
        <authorList>
            <person name="Du J."/>
            <person name="Liu Y."/>
            <person name="Pei T."/>
            <person name="Deng M.R."/>
            <person name="Zhu H."/>
        </authorList>
    </citation>
    <scope>NUCLEOTIDE SEQUENCE [LARGE SCALE GENOMIC DNA]</scope>
    <source>
        <strain evidence="4 5">6D45A</strain>
    </source>
</reference>
<sequence>MRLICPNCGAQYEVPVDAVPAGGRDVQCSNCGHTWFQLHPQDAPLPQEPDTPDDLWEEMDEGAMAAPTELPPRAEPGIPAAPTPPVPGPDPAPVPRRPVRARGLDPSVAEVLRQEAEREARRRTDPEPLETQPDLGLAEPDDEDAARRARSARADMARINRDAPRPETEAPKPETAPESFPSFAPEPRAAERPDFVTSEPEHPAVAPSRRDLLPDIEEINQTLRVTPEPRRMETPQGRALHAEEEEQHGSGFARGFGTVLILALLAVLLYALAPSITDTVPAMAPLLDPYVATVDGMRLWLDSQLAALLG</sequence>
<evidence type="ECO:0000256" key="2">
    <source>
        <dbReference type="SAM" id="Phobius"/>
    </source>
</evidence>
<keyword evidence="5" id="KW-1185">Reference proteome</keyword>
<evidence type="ECO:0000313" key="4">
    <source>
        <dbReference type="EMBL" id="MBE9639065.1"/>
    </source>
</evidence>
<keyword evidence="2" id="KW-0812">Transmembrane</keyword>
<feature type="compositionally biased region" description="Basic and acidic residues" evidence="1">
    <location>
        <begin position="112"/>
        <end position="126"/>
    </location>
</feature>
<accession>A0ABR9X6C7</accession>
<dbReference type="InterPro" id="IPR011723">
    <property type="entry name" value="Znf/thioredoxin_put"/>
</dbReference>
<dbReference type="Pfam" id="PF13717">
    <property type="entry name" value="Zn_ribbon_4"/>
    <property type="match status" value="1"/>
</dbReference>
<name>A0ABR9X6C7_9RHOB</name>
<feature type="transmembrane region" description="Helical" evidence="2">
    <location>
        <begin position="252"/>
        <end position="273"/>
    </location>
</feature>
<dbReference type="RefSeq" id="WP_194136357.1">
    <property type="nucleotide sequence ID" value="NZ_JADFFK010000016.1"/>
</dbReference>
<proteinExistence type="predicted"/>
<feature type="compositionally biased region" description="Pro residues" evidence="1">
    <location>
        <begin position="69"/>
        <end position="96"/>
    </location>
</feature>
<feature type="compositionally biased region" description="Basic and acidic residues" evidence="1">
    <location>
        <begin position="152"/>
        <end position="172"/>
    </location>
</feature>
<feature type="compositionally biased region" description="Basic and acidic residues" evidence="1">
    <location>
        <begin position="188"/>
        <end position="211"/>
    </location>
</feature>
<keyword evidence="2" id="KW-1133">Transmembrane helix</keyword>
<feature type="domain" description="Zinc finger/thioredoxin putative" evidence="3">
    <location>
        <begin position="1"/>
        <end position="36"/>
    </location>
</feature>
<dbReference type="Proteomes" id="UP000607796">
    <property type="component" value="Unassembled WGS sequence"/>
</dbReference>
<evidence type="ECO:0000313" key="5">
    <source>
        <dbReference type="Proteomes" id="UP000607796"/>
    </source>
</evidence>
<comment type="caution">
    <text evidence="4">The sequence shown here is derived from an EMBL/GenBank/DDBJ whole genome shotgun (WGS) entry which is preliminary data.</text>
</comment>